<dbReference type="Proteomes" id="UP000655366">
    <property type="component" value="Unassembled WGS sequence"/>
</dbReference>
<evidence type="ECO:0000256" key="1">
    <source>
        <dbReference type="SAM" id="Coils"/>
    </source>
</evidence>
<reference evidence="2 3" key="1">
    <citation type="submission" date="2020-11" db="EMBL/GenBank/DDBJ databases">
        <title>Arthrobacter antarcticus sp. nov., isolated from Antarctic Soil.</title>
        <authorList>
            <person name="Li J."/>
        </authorList>
    </citation>
    <scope>NUCLEOTIDE SEQUENCE [LARGE SCALE GENOMIC DNA]</scope>
    <source>
        <strain evidence="2 3">Z1-20</strain>
    </source>
</reference>
<dbReference type="AlphaFoldDB" id="A0A931G4M1"/>
<feature type="coiled-coil region" evidence="1">
    <location>
        <begin position="223"/>
        <end position="250"/>
    </location>
</feature>
<dbReference type="EMBL" id="JADNYM010000006">
    <property type="protein sequence ID" value="MBG0738958.1"/>
    <property type="molecule type" value="Genomic_DNA"/>
</dbReference>
<evidence type="ECO:0000313" key="2">
    <source>
        <dbReference type="EMBL" id="MBG0738958.1"/>
    </source>
</evidence>
<organism evidence="2 3">
    <name type="scientific">Arthrobacter terrae</name>
    <dbReference type="NCBI Taxonomy" id="2935737"/>
    <lineage>
        <taxon>Bacteria</taxon>
        <taxon>Bacillati</taxon>
        <taxon>Actinomycetota</taxon>
        <taxon>Actinomycetes</taxon>
        <taxon>Micrococcales</taxon>
        <taxon>Micrococcaceae</taxon>
        <taxon>Arthrobacter</taxon>
    </lineage>
</organism>
<keyword evidence="3" id="KW-1185">Reference proteome</keyword>
<gene>
    <name evidence="2" type="ORF">IV500_05910</name>
</gene>
<protein>
    <submittedName>
        <fullName evidence="2">Uncharacterized protein</fullName>
    </submittedName>
</protein>
<evidence type="ECO:0000313" key="3">
    <source>
        <dbReference type="Proteomes" id="UP000655366"/>
    </source>
</evidence>
<proteinExistence type="predicted"/>
<accession>A0A931G4M1</accession>
<sequence>MGHWETEHGEIVLPAAEFAAVRQAVQKVVHEHQTKVFDATQEFWKGLTRKEQTDPEAYTAALRKDVNARHAAMEQAQSSWRHQPSAPHLEELNDDLEWRLTLDRGAKPARVLKTDLPFPTNRTTDFPAGEGSVTFNKDTNTVEWNTGESRNVIDRAHNSAAGAALFDRIKTVKWTRNTGGLIMGNNEYAQEAGHGDACHKAYGPIGAAQEPSNCEEYTDSKGNRVGQAELRKLQQELWEAQRKLQQLMVKVTAAAGRGKTTAASNRGSFAPTYRSEPTIRLGGW</sequence>
<keyword evidence="1" id="KW-0175">Coiled coil</keyword>
<comment type="caution">
    <text evidence="2">The sequence shown here is derived from an EMBL/GenBank/DDBJ whole genome shotgun (WGS) entry which is preliminary data.</text>
</comment>
<name>A0A931G4M1_9MICC</name>